<dbReference type="GO" id="GO:0055085">
    <property type="term" value="P:transmembrane transport"/>
    <property type="evidence" value="ECO:0007669"/>
    <property type="project" value="InterPro"/>
</dbReference>
<evidence type="ECO:0000256" key="8">
    <source>
        <dbReference type="RuleBase" id="RU000488"/>
    </source>
</evidence>
<evidence type="ECO:0000256" key="2">
    <source>
        <dbReference type="ARBA" id="ARBA00006375"/>
    </source>
</evidence>
<dbReference type="InterPro" id="IPR023395">
    <property type="entry name" value="MCP_dom_sf"/>
</dbReference>
<dbReference type="GO" id="GO:0016020">
    <property type="term" value="C:membrane"/>
    <property type="evidence" value="ECO:0007669"/>
    <property type="project" value="UniProtKB-SubCell"/>
</dbReference>
<keyword evidence="10" id="KW-1185">Reference proteome</keyword>
<dbReference type="Gene3D" id="1.50.40.10">
    <property type="entry name" value="Mitochondrial carrier domain"/>
    <property type="match status" value="1"/>
</dbReference>
<dbReference type="InterPro" id="IPR018108">
    <property type="entry name" value="MCP_transmembrane"/>
</dbReference>
<evidence type="ECO:0000256" key="3">
    <source>
        <dbReference type="ARBA" id="ARBA00022448"/>
    </source>
</evidence>
<dbReference type="GO" id="GO:0015485">
    <property type="term" value="F:cholesterol binding"/>
    <property type="evidence" value="ECO:0007669"/>
    <property type="project" value="InterPro"/>
</dbReference>
<dbReference type="STRING" id="10195.A0A3M7PQD6"/>
<name>A0A3M7PQD6_BRAPC</name>
<dbReference type="Pfam" id="PF00153">
    <property type="entry name" value="Mito_carr"/>
    <property type="match status" value="3"/>
</dbReference>
<comment type="caution">
    <text evidence="9">The sequence shown here is derived from an EMBL/GenBank/DDBJ whole genome shotgun (WGS) entry which is preliminary data.</text>
</comment>
<dbReference type="Proteomes" id="UP000276133">
    <property type="component" value="Unassembled WGS sequence"/>
</dbReference>
<accession>A0A3M7PQD6</accession>
<keyword evidence="3 8" id="KW-0813">Transport</keyword>
<evidence type="ECO:0000313" key="9">
    <source>
        <dbReference type="EMBL" id="RNA01119.1"/>
    </source>
</evidence>
<evidence type="ECO:0000256" key="7">
    <source>
        <dbReference type="PROSITE-ProRule" id="PRU00282"/>
    </source>
</evidence>
<proteinExistence type="inferred from homology"/>
<dbReference type="EMBL" id="REGN01009457">
    <property type="protein sequence ID" value="RNA01119.1"/>
    <property type="molecule type" value="Genomic_DNA"/>
</dbReference>
<dbReference type="OrthoDB" id="270584at2759"/>
<evidence type="ECO:0000256" key="5">
    <source>
        <dbReference type="ARBA" id="ARBA00022737"/>
    </source>
</evidence>
<comment type="similarity">
    <text evidence="2 8">Belongs to the mitochondrial carrier (TC 2.A.29) family.</text>
</comment>
<dbReference type="PRINTS" id="PR00926">
    <property type="entry name" value="MITOCARRIER"/>
</dbReference>
<gene>
    <name evidence="9" type="ORF">BpHYR1_042521</name>
</gene>
<dbReference type="PANTHER" id="PTHR24089">
    <property type="entry name" value="SOLUTE CARRIER FAMILY 25"/>
    <property type="match status" value="1"/>
</dbReference>
<dbReference type="SUPFAM" id="SSF103506">
    <property type="entry name" value="Mitochondrial carrier"/>
    <property type="match status" value="1"/>
</dbReference>
<comment type="subcellular location">
    <subcellularLocation>
        <location evidence="1">Membrane</location>
        <topology evidence="1">Multi-pass membrane protein</topology>
    </subcellularLocation>
</comment>
<dbReference type="PROSITE" id="PS50920">
    <property type="entry name" value="SOLCAR"/>
    <property type="match status" value="3"/>
</dbReference>
<evidence type="ECO:0000256" key="1">
    <source>
        <dbReference type="ARBA" id="ARBA00004141"/>
    </source>
</evidence>
<dbReference type="Gene3D" id="2.60.40.1430">
    <property type="entry name" value="Perfringolysin, domain 4"/>
    <property type="match status" value="1"/>
</dbReference>
<dbReference type="AlphaFoldDB" id="A0A3M7PQD6"/>
<keyword evidence="5" id="KW-0677">Repeat</keyword>
<sequence>MIKNDSIHDKKINALSTKKKIFTSLIAGSLAGAVAKTTIAPLDRAKINFQVRKAPFSYKALFNFLHNDYSLHGFRNLWRGNTASMVRVMPSAGINFTSHEQYKRILNVDQTNPTPLKRFLAGSLAGATAAFFTYPLDIARARMAVTNKSQFGNLVEIFNETYKLEGIRGFFRGYTVSLLGALPYAGSAYFVYETLKIFHKNKNKKEPAPIERVLYGAIAGAAGQTSSYPFDIIRRRMQTAFILNRHESDLGILELLSKIISEEGYIKGLYKGLSMNWIKGPVAAGVGFMTYDPWVLLFQVNLKYETKNKFINDKILATPLFRNDWTIIKVRNRGGYVARFEVMYKLGDEFKKEETGTFPIGQAKSVLIPPEAISIVIRCENNIFISSWSTIFSYNMAVAKTTCFEISGTTLGPKWSTVEC</sequence>
<evidence type="ECO:0000256" key="6">
    <source>
        <dbReference type="ARBA" id="ARBA00023136"/>
    </source>
</evidence>
<organism evidence="9 10">
    <name type="scientific">Brachionus plicatilis</name>
    <name type="common">Marine rotifer</name>
    <name type="synonym">Brachionus muelleri</name>
    <dbReference type="NCBI Taxonomy" id="10195"/>
    <lineage>
        <taxon>Eukaryota</taxon>
        <taxon>Metazoa</taxon>
        <taxon>Spiralia</taxon>
        <taxon>Gnathifera</taxon>
        <taxon>Rotifera</taxon>
        <taxon>Eurotatoria</taxon>
        <taxon>Monogononta</taxon>
        <taxon>Pseudotrocha</taxon>
        <taxon>Ploima</taxon>
        <taxon>Brachionidae</taxon>
        <taxon>Brachionus</taxon>
    </lineage>
</organism>
<evidence type="ECO:0000313" key="10">
    <source>
        <dbReference type="Proteomes" id="UP000276133"/>
    </source>
</evidence>
<evidence type="ECO:0000256" key="4">
    <source>
        <dbReference type="ARBA" id="ARBA00022692"/>
    </source>
</evidence>
<dbReference type="InterPro" id="IPR036359">
    <property type="entry name" value="Thiol_cytolysin_sf"/>
</dbReference>
<feature type="repeat" description="Solcar" evidence="7">
    <location>
        <begin position="19"/>
        <end position="105"/>
    </location>
</feature>
<protein>
    <submittedName>
        <fullName evidence="9">Mitochondrial coenzyme A transporter SLC25A42</fullName>
    </submittedName>
</protein>
<dbReference type="InterPro" id="IPR002067">
    <property type="entry name" value="MCP"/>
</dbReference>
<dbReference type="InterPro" id="IPR038700">
    <property type="entry name" value="Thiol_cytolys_C_sf"/>
</dbReference>
<dbReference type="SUPFAM" id="SSF56978">
    <property type="entry name" value="Perfringolysin"/>
    <property type="match status" value="1"/>
</dbReference>
<keyword evidence="4 7" id="KW-0812">Transmembrane</keyword>
<reference evidence="9 10" key="1">
    <citation type="journal article" date="2018" name="Sci. Rep.">
        <title>Genomic signatures of local adaptation to the degree of environmental predictability in rotifers.</title>
        <authorList>
            <person name="Franch-Gras L."/>
            <person name="Hahn C."/>
            <person name="Garcia-Roger E.M."/>
            <person name="Carmona M.J."/>
            <person name="Serra M."/>
            <person name="Gomez A."/>
        </authorList>
    </citation>
    <scope>NUCLEOTIDE SEQUENCE [LARGE SCALE GENOMIC DNA]</scope>
    <source>
        <strain evidence="9">HYR1</strain>
    </source>
</reference>
<feature type="repeat" description="Solcar" evidence="7">
    <location>
        <begin position="207"/>
        <end position="297"/>
    </location>
</feature>
<keyword evidence="6 7" id="KW-0472">Membrane</keyword>
<feature type="repeat" description="Solcar" evidence="7">
    <location>
        <begin position="113"/>
        <end position="198"/>
    </location>
</feature>